<dbReference type="CDD" id="cd02510">
    <property type="entry name" value="pp-GalNAc-T"/>
    <property type="match status" value="1"/>
</dbReference>
<keyword evidence="5 17" id="KW-0328">Glycosyltransferase</keyword>
<keyword evidence="9 17" id="KW-0430">Lectin</keyword>
<dbReference type="PANTHER" id="PTHR11675:SF68">
    <property type="entry name" value="N-ACETYLGALACTOSAMINYLTRANSFERASE 7"/>
    <property type="match status" value="1"/>
</dbReference>
<evidence type="ECO:0000256" key="3">
    <source>
        <dbReference type="ARBA" id="ARBA00004922"/>
    </source>
</evidence>
<keyword evidence="14 17" id="KW-1015">Disulfide bond</keyword>
<evidence type="ECO:0000313" key="21">
    <source>
        <dbReference type="Proteomes" id="UP001497497"/>
    </source>
</evidence>
<feature type="domain" description="Glycosyltransferase 2-like" evidence="18">
    <location>
        <begin position="160"/>
        <end position="346"/>
    </location>
</feature>
<evidence type="ECO:0000256" key="1">
    <source>
        <dbReference type="ARBA" id="ARBA00001936"/>
    </source>
</evidence>
<dbReference type="Pfam" id="PF00535">
    <property type="entry name" value="Glycos_transf_2"/>
    <property type="match status" value="1"/>
</dbReference>
<dbReference type="Gene3D" id="3.90.550.10">
    <property type="entry name" value="Spore Coat Polysaccharide Biosynthesis Protein SpsA, Chain A"/>
    <property type="match status" value="1"/>
</dbReference>
<comment type="subcellular location">
    <subcellularLocation>
        <location evidence="2 17">Golgi apparatus membrane</location>
        <topology evidence="2 17">Single-pass type II membrane protein</topology>
    </subcellularLocation>
</comment>
<evidence type="ECO:0000256" key="15">
    <source>
        <dbReference type="ARBA" id="ARBA00023180"/>
    </source>
</evidence>
<evidence type="ECO:0000256" key="13">
    <source>
        <dbReference type="ARBA" id="ARBA00023136"/>
    </source>
</evidence>
<keyword evidence="10" id="KW-0735">Signal-anchor</keyword>
<protein>
    <recommendedName>
        <fullName evidence="17">Polypeptide N-acetylgalactosaminyltransferase</fullName>
        <ecNumber evidence="17">2.4.1.-</ecNumber>
    </recommendedName>
    <alternativeName>
        <fullName evidence="17">Protein-UDP acetylgalactosaminyltransferase</fullName>
    </alternativeName>
</protein>
<comment type="similarity">
    <text evidence="4 17">Belongs to the glycosyltransferase 2 family. GalNAc-T subfamily.</text>
</comment>
<dbReference type="Gene3D" id="2.80.10.50">
    <property type="match status" value="1"/>
</dbReference>
<sequence length="605" mass="70160">MRKPRIRFVVKLGVVIIAMLLLGPYLFHLKLSEDVQDDAETYRKWRQQQKGNFIEAKAEPESMGSDEFPQPRSEKEKAVLKKDSFGNFEPPDLPGGDRPGEMGKPVTISEDERVHADETVGEFGFNMVASDKMAMNRTIPDTRLPECKHWHYSTNQPKASVILVFHNEGFSTLVRTIHSVVNTSPQKFLHEVVLVDDFSTKSHLKEKLETYVKKEFKGLVKLYRNSKREGLIRTRTRGAELATGEVVVFLDAHCECNRNWLVPLLDRIRQDRTIMAVPVIDGIDFNTMEYTSVYGRTHHRGIFEWGFFYKEAPVPQKELSRRKYNSEPYRSPTHAGGLFAIDRKYFFELGGYDPNLKIWGGENYELSFKIWQCGGSVEWVPCSRVGHIYRDHMPYGLGNIDTNMSPIYINYMRVVEVWMEDEFKNYFYTREPSFKGYPFGDISKQLQFKKEHNCKSFGWFMENVAYDVYDHYPRPPPNKAWGEIRSRGTTARCWDSGAMQMDKSIVSLGYCEGRSQEYRLNVEGQIGIGERCILTRDSDKLIFSYCSTKPSGPWEWDQASGLIRHKDLNKCVAAESLHTLVLKTCDEKSDAFKWDIIEIYPWKRS</sequence>
<feature type="transmembrane region" description="Helical" evidence="17">
    <location>
        <begin position="9"/>
        <end position="27"/>
    </location>
</feature>
<dbReference type="GO" id="GO:0000139">
    <property type="term" value="C:Golgi membrane"/>
    <property type="evidence" value="ECO:0007669"/>
    <property type="project" value="UniProtKB-SubCell"/>
</dbReference>
<dbReference type="PANTHER" id="PTHR11675">
    <property type="entry name" value="N-ACETYLGALACTOSAMINYLTRANSFERASE"/>
    <property type="match status" value="1"/>
</dbReference>
<keyword evidence="12 17" id="KW-0333">Golgi apparatus</keyword>
<accession>A0AAV2H134</accession>
<organism evidence="20 21">
    <name type="scientific">Lymnaea stagnalis</name>
    <name type="common">Great pond snail</name>
    <name type="synonym">Helix stagnalis</name>
    <dbReference type="NCBI Taxonomy" id="6523"/>
    <lineage>
        <taxon>Eukaryota</taxon>
        <taxon>Metazoa</taxon>
        <taxon>Spiralia</taxon>
        <taxon>Lophotrochozoa</taxon>
        <taxon>Mollusca</taxon>
        <taxon>Gastropoda</taxon>
        <taxon>Heterobranchia</taxon>
        <taxon>Euthyneura</taxon>
        <taxon>Panpulmonata</taxon>
        <taxon>Hygrophila</taxon>
        <taxon>Lymnaeoidea</taxon>
        <taxon>Lymnaeidae</taxon>
        <taxon>Lymnaea</taxon>
    </lineage>
</organism>
<dbReference type="InterPro" id="IPR045885">
    <property type="entry name" value="GalNAc-T"/>
</dbReference>
<evidence type="ECO:0000256" key="4">
    <source>
        <dbReference type="ARBA" id="ARBA00005680"/>
    </source>
</evidence>
<evidence type="ECO:0000256" key="11">
    <source>
        <dbReference type="ARBA" id="ARBA00022989"/>
    </source>
</evidence>
<dbReference type="EMBL" id="CAXITT010000003">
    <property type="protein sequence ID" value="CAL1526262.1"/>
    <property type="molecule type" value="Genomic_DNA"/>
</dbReference>
<evidence type="ECO:0000259" key="18">
    <source>
        <dbReference type="Pfam" id="PF00535"/>
    </source>
</evidence>
<gene>
    <name evidence="20" type="ORF">GSLYS_00000439001</name>
</gene>
<keyword evidence="15" id="KW-0325">Glycoprotein</keyword>
<dbReference type="Proteomes" id="UP001497497">
    <property type="component" value="Unassembled WGS sequence"/>
</dbReference>
<dbReference type="FunFam" id="3.90.550.10:FF:000053">
    <property type="entry name" value="Polypeptide N-acetylgalactosaminyltransferase"/>
    <property type="match status" value="1"/>
</dbReference>
<comment type="caution">
    <text evidence="20">The sequence shown here is derived from an EMBL/GenBank/DDBJ whole genome shotgun (WGS) entry which is preliminary data.</text>
</comment>
<dbReference type="InterPro" id="IPR035992">
    <property type="entry name" value="Ricin_B-like_lectins"/>
</dbReference>
<dbReference type="GO" id="GO:0006493">
    <property type="term" value="P:protein O-linked glycosylation"/>
    <property type="evidence" value="ECO:0007669"/>
    <property type="project" value="TreeGrafter"/>
</dbReference>
<evidence type="ECO:0000256" key="16">
    <source>
        <dbReference type="ARBA" id="ARBA00023211"/>
    </source>
</evidence>
<name>A0AAV2H134_LYMST</name>
<dbReference type="AlphaFoldDB" id="A0AAV2H134"/>
<evidence type="ECO:0000256" key="9">
    <source>
        <dbReference type="ARBA" id="ARBA00022734"/>
    </source>
</evidence>
<dbReference type="InterPro" id="IPR001173">
    <property type="entry name" value="Glyco_trans_2-like"/>
</dbReference>
<evidence type="ECO:0000256" key="17">
    <source>
        <dbReference type="RuleBase" id="RU361242"/>
    </source>
</evidence>
<keyword evidence="13 17" id="KW-0472">Membrane</keyword>
<dbReference type="SUPFAM" id="SSF50370">
    <property type="entry name" value="Ricin B-like lectins"/>
    <property type="match status" value="1"/>
</dbReference>
<dbReference type="GO" id="GO:0030246">
    <property type="term" value="F:carbohydrate binding"/>
    <property type="evidence" value="ECO:0007669"/>
    <property type="project" value="UniProtKB-KW"/>
</dbReference>
<proteinExistence type="inferred from homology"/>
<evidence type="ECO:0000256" key="2">
    <source>
        <dbReference type="ARBA" id="ARBA00004323"/>
    </source>
</evidence>
<evidence type="ECO:0000256" key="7">
    <source>
        <dbReference type="ARBA" id="ARBA00022692"/>
    </source>
</evidence>
<dbReference type="InterPro" id="IPR029044">
    <property type="entry name" value="Nucleotide-diphossugar_trans"/>
</dbReference>
<dbReference type="PROSITE" id="PS50231">
    <property type="entry name" value="RICIN_B_LECTIN"/>
    <property type="match status" value="1"/>
</dbReference>
<evidence type="ECO:0000256" key="6">
    <source>
        <dbReference type="ARBA" id="ARBA00022679"/>
    </source>
</evidence>
<evidence type="ECO:0000256" key="8">
    <source>
        <dbReference type="ARBA" id="ARBA00022723"/>
    </source>
</evidence>
<keyword evidence="8" id="KW-0479">Metal-binding</keyword>
<reference evidence="20 21" key="1">
    <citation type="submission" date="2024-04" db="EMBL/GenBank/DDBJ databases">
        <authorList>
            <consortium name="Genoscope - CEA"/>
            <person name="William W."/>
        </authorList>
    </citation>
    <scope>NUCLEOTIDE SEQUENCE [LARGE SCALE GENOMIC DNA]</scope>
</reference>
<dbReference type="EC" id="2.4.1.-" evidence="17"/>
<dbReference type="GO" id="GO:0046872">
    <property type="term" value="F:metal ion binding"/>
    <property type="evidence" value="ECO:0007669"/>
    <property type="project" value="UniProtKB-KW"/>
</dbReference>
<dbReference type="SUPFAM" id="SSF53448">
    <property type="entry name" value="Nucleotide-diphospho-sugar transferases"/>
    <property type="match status" value="1"/>
</dbReference>
<evidence type="ECO:0000256" key="10">
    <source>
        <dbReference type="ARBA" id="ARBA00022968"/>
    </source>
</evidence>
<keyword evidence="6 17" id="KW-0808">Transferase</keyword>
<evidence type="ECO:0000256" key="14">
    <source>
        <dbReference type="ARBA" id="ARBA00023157"/>
    </source>
</evidence>
<comment type="pathway">
    <text evidence="3 17">Protein modification; protein glycosylation.</text>
</comment>
<evidence type="ECO:0000313" key="20">
    <source>
        <dbReference type="EMBL" id="CAL1526262.1"/>
    </source>
</evidence>
<dbReference type="GO" id="GO:0004653">
    <property type="term" value="F:polypeptide N-acetylgalactosaminyltransferase activity"/>
    <property type="evidence" value="ECO:0007669"/>
    <property type="project" value="TreeGrafter"/>
</dbReference>
<keyword evidence="21" id="KW-1185">Reference proteome</keyword>
<feature type="domain" description="Ricin B lectin" evidence="19">
    <location>
        <begin position="480"/>
        <end position="594"/>
    </location>
</feature>
<evidence type="ECO:0000256" key="12">
    <source>
        <dbReference type="ARBA" id="ARBA00023034"/>
    </source>
</evidence>
<comment type="cofactor">
    <cofactor evidence="1 17">
        <name>Mn(2+)</name>
        <dbReference type="ChEBI" id="CHEBI:29035"/>
    </cofactor>
</comment>
<keyword evidence="11 17" id="KW-1133">Transmembrane helix</keyword>
<dbReference type="InterPro" id="IPR000772">
    <property type="entry name" value="Ricin_B_lectin"/>
</dbReference>
<evidence type="ECO:0000256" key="5">
    <source>
        <dbReference type="ARBA" id="ARBA00022676"/>
    </source>
</evidence>
<dbReference type="Pfam" id="PF00652">
    <property type="entry name" value="Ricin_B_lectin"/>
    <property type="match status" value="1"/>
</dbReference>
<evidence type="ECO:0000259" key="19">
    <source>
        <dbReference type="Pfam" id="PF00652"/>
    </source>
</evidence>
<keyword evidence="16 17" id="KW-0464">Manganese</keyword>
<keyword evidence="7 17" id="KW-0812">Transmembrane</keyword>